<evidence type="ECO:0000259" key="2">
    <source>
        <dbReference type="Pfam" id="PF03061"/>
    </source>
</evidence>
<dbReference type="EMBL" id="QPKB01000006">
    <property type="protein sequence ID" value="RWR87622.1"/>
    <property type="molecule type" value="Genomic_DNA"/>
</dbReference>
<dbReference type="InterPro" id="IPR006683">
    <property type="entry name" value="Thioestr_dom"/>
</dbReference>
<dbReference type="AlphaFoldDB" id="A0A443PA43"/>
<dbReference type="STRING" id="337451.A0A443PA43"/>
<dbReference type="GO" id="GO:0047617">
    <property type="term" value="F:fatty acyl-CoA hydrolase activity"/>
    <property type="evidence" value="ECO:0007669"/>
    <property type="project" value="InterPro"/>
</dbReference>
<dbReference type="SUPFAM" id="SSF54637">
    <property type="entry name" value="Thioesterase/thiol ester dehydrase-isomerase"/>
    <property type="match status" value="1"/>
</dbReference>
<feature type="domain" description="Thioesterase" evidence="2">
    <location>
        <begin position="79"/>
        <end position="154"/>
    </location>
</feature>
<evidence type="ECO:0000313" key="3">
    <source>
        <dbReference type="EMBL" id="RWR87622.1"/>
    </source>
</evidence>
<dbReference type="Pfam" id="PF03061">
    <property type="entry name" value="4HBT"/>
    <property type="match status" value="1"/>
</dbReference>
<evidence type="ECO:0000256" key="1">
    <source>
        <dbReference type="ARBA" id="ARBA00008324"/>
    </source>
</evidence>
<comment type="similarity">
    <text evidence="1">Belongs to the thioesterase PaaI family.</text>
</comment>
<dbReference type="InterPro" id="IPR039298">
    <property type="entry name" value="ACOT13"/>
</dbReference>
<reference evidence="3 4" key="1">
    <citation type="journal article" date="2019" name="Nat. Plants">
        <title>Stout camphor tree genome fills gaps in understanding of flowering plant genome evolution.</title>
        <authorList>
            <person name="Chaw S.M."/>
            <person name="Liu Y.C."/>
            <person name="Wu Y.W."/>
            <person name="Wang H.Y."/>
            <person name="Lin C.I."/>
            <person name="Wu C.S."/>
            <person name="Ke H.M."/>
            <person name="Chang L.Y."/>
            <person name="Hsu C.Y."/>
            <person name="Yang H.T."/>
            <person name="Sudianto E."/>
            <person name="Hsu M.H."/>
            <person name="Wu K.P."/>
            <person name="Wang L.N."/>
            <person name="Leebens-Mack J.H."/>
            <person name="Tsai I.J."/>
        </authorList>
    </citation>
    <scope>NUCLEOTIDE SEQUENCE [LARGE SCALE GENOMIC DNA]</scope>
    <source>
        <strain evidence="4">cv. Chaw 1501</strain>
        <tissue evidence="3">Young leaves</tissue>
    </source>
</reference>
<dbReference type="InterPro" id="IPR029069">
    <property type="entry name" value="HotDog_dom_sf"/>
</dbReference>
<name>A0A443PA43_9MAGN</name>
<keyword evidence="4" id="KW-1185">Reference proteome</keyword>
<dbReference type="PANTHER" id="PTHR21660">
    <property type="entry name" value="THIOESTERASE SUPERFAMILY MEMBER-RELATED"/>
    <property type="match status" value="1"/>
</dbReference>
<comment type="caution">
    <text evidence="3">The sequence shown here is derived from an EMBL/GenBank/DDBJ whole genome shotgun (WGS) entry which is preliminary data.</text>
</comment>
<dbReference type="PANTHER" id="PTHR21660:SF12">
    <property type="entry name" value="OS07G0462700 PROTEIN"/>
    <property type="match status" value="1"/>
</dbReference>
<dbReference type="OrthoDB" id="46529at2759"/>
<protein>
    <submittedName>
        <fullName evidence="3">Acyl-coenzyme A thioesterase 13</fullName>
    </submittedName>
</protein>
<dbReference type="CDD" id="cd03443">
    <property type="entry name" value="PaaI_thioesterase"/>
    <property type="match status" value="1"/>
</dbReference>
<accession>A0A443PA43</accession>
<proteinExistence type="inferred from homology"/>
<organism evidence="3 4">
    <name type="scientific">Cinnamomum micranthum f. kanehirae</name>
    <dbReference type="NCBI Taxonomy" id="337451"/>
    <lineage>
        <taxon>Eukaryota</taxon>
        <taxon>Viridiplantae</taxon>
        <taxon>Streptophyta</taxon>
        <taxon>Embryophyta</taxon>
        <taxon>Tracheophyta</taxon>
        <taxon>Spermatophyta</taxon>
        <taxon>Magnoliopsida</taxon>
        <taxon>Magnoliidae</taxon>
        <taxon>Laurales</taxon>
        <taxon>Lauraceae</taxon>
        <taxon>Cinnamomum</taxon>
    </lineage>
</organism>
<evidence type="ECO:0000313" key="4">
    <source>
        <dbReference type="Proteomes" id="UP000283530"/>
    </source>
</evidence>
<dbReference type="Gene3D" id="3.10.129.10">
    <property type="entry name" value="Hotdog Thioesterase"/>
    <property type="match status" value="1"/>
</dbReference>
<gene>
    <name evidence="3" type="ORF">CKAN_01657300</name>
</gene>
<dbReference type="Proteomes" id="UP000283530">
    <property type="component" value="Unassembled WGS sequence"/>
</dbReference>
<sequence>MGRVKDGDESSPGPNEQERRISVAKAILGVDGPSLTIPDTLYKKDALGDLIRALLKVQHIEPGRITCTFTVNPSFTNAYNTLHGGAVGVISEAVALGCVRSVAGDKDFFLGEWAASYLSAARLKEELQVDGVVIRHGRSIIVTSVEFRIKQTRKLIYSVRATFYSIPAAHL</sequence>